<evidence type="ECO:0000313" key="3">
    <source>
        <dbReference type="Proteomes" id="UP000653454"/>
    </source>
</evidence>
<feature type="chain" id="PRO_5035882744" evidence="1">
    <location>
        <begin position="30"/>
        <end position="129"/>
    </location>
</feature>
<accession>A0A8S4E2K0</accession>
<protein>
    <submittedName>
        <fullName evidence="2">(diamondback moth) hypothetical protein</fullName>
    </submittedName>
</protein>
<gene>
    <name evidence="2" type="ORF">PLXY2_LOCUS3877</name>
</gene>
<evidence type="ECO:0000256" key="1">
    <source>
        <dbReference type="SAM" id="SignalP"/>
    </source>
</evidence>
<dbReference type="EMBL" id="CAJHNJ030000010">
    <property type="protein sequence ID" value="CAG9108330.1"/>
    <property type="molecule type" value="Genomic_DNA"/>
</dbReference>
<comment type="caution">
    <text evidence="2">The sequence shown here is derived from an EMBL/GenBank/DDBJ whole genome shotgun (WGS) entry which is preliminary data.</text>
</comment>
<dbReference type="AlphaFoldDB" id="A0A8S4E2K0"/>
<name>A0A8S4E2K0_PLUXY</name>
<feature type="signal peptide" evidence="1">
    <location>
        <begin position="1"/>
        <end position="29"/>
    </location>
</feature>
<sequence>MVAISANLKISSVVSFYLLTLLCLDFVSGKIPNTRDRQKDEDFRKLDAIRQEPPCVTAGGFCTALADCPAGALLGTPGLCPRQQRDGIECCQQCESVHIRQEPPCISDGGYCTAVSPPAAGRHRVLSAM</sequence>
<organism evidence="2 3">
    <name type="scientific">Plutella xylostella</name>
    <name type="common">Diamondback moth</name>
    <name type="synonym">Plutella maculipennis</name>
    <dbReference type="NCBI Taxonomy" id="51655"/>
    <lineage>
        <taxon>Eukaryota</taxon>
        <taxon>Metazoa</taxon>
        <taxon>Ecdysozoa</taxon>
        <taxon>Arthropoda</taxon>
        <taxon>Hexapoda</taxon>
        <taxon>Insecta</taxon>
        <taxon>Pterygota</taxon>
        <taxon>Neoptera</taxon>
        <taxon>Endopterygota</taxon>
        <taxon>Lepidoptera</taxon>
        <taxon>Glossata</taxon>
        <taxon>Ditrysia</taxon>
        <taxon>Yponomeutoidea</taxon>
        <taxon>Plutellidae</taxon>
        <taxon>Plutella</taxon>
    </lineage>
</organism>
<proteinExistence type="predicted"/>
<reference evidence="2" key="1">
    <citation type="submission" date="2020-11" db="EMBL/GenBank/DDBJ databases">
        <authorList>
            <person name="Whiteford S."/>
        </authorList>
    </citation>
    <scope>NUCLEOTIDE SEQUENCE</scope>
</reference>
<evidence type="ECO:0000313" key="2">
    <source>
        <dbReference type="EMBL" id="CAG9108330.1"/>
    </source>
</evidence>
<keyword evidence="3" id="KW-1185">Reference proteome</keyword>
<keyword evidence="1" id="KW-0732">Signal</keyword>
<dbReference type="Proteomes" id="UP000653454">
    <property type="component" value="Unassembled WGS sequence"/>
</dbReference>